<sequence>MGHFRNRRPIAHFSKLLTLYIMDNPGSIPIFEKKNVVITGGAGFIGSHLCERLLKEAKVICIDDLSNSSIGNIEHLLQYPDFEFIKYDVNNPIDLDAFDELDKFRVKYQGVQEIYHLACPTSPKNFEQLKIHSLWANSMAMISTLDLAVKYKAKYVFGSSSVVYGSPTESNTTFSEPEEGIVNHLSPRACYDEGKRFAETCVETYRQVYGIDGKSARIFTTFGPRMRLRDGLLIPDFIINALDSRDLTIYGDGLMSQTFVYVSDVVDGLVRLMQSGPDISIVNLGSDHLINVSEVAQKIIQMTQSQSKVVFEKELIFLTKKGIPDLQVAKEKLDWIPLVLLEDGLRKTIDYAIANKSAVTLGDAPGGQGSLS</sequence>
<comment type="caution">
    <text evidence="6">The sequence shown here is derived from an EMBL/GenBank/DDBJ whole genome shotgun (WGS) entry which is preliminary data.</text>
</comment>
<evidence type="ECO:0000256" key="3">
    <source>
        <dbReference type="ARBA" id="ARBA00023027"/>
    </source>
</evidence>
<evidence type="ECO:0000256" key="1">
    <source>
        <dbReference type="ARBA" id="ARBA00001911"/>
    </source>
</evidence>
<evidence type="ECO:0000256" key="2">
    <source>
        <dbReference type="ARBA" id="ARBA00022793"/>
    </source>
</evidence>
<dbReference type="PANTHER" id="PTHR43078">
    <property type="entry name" value="UDP-GLUCURONIC ACID DECARBOXYLASE-RELATED"/>
    <property type="match status" value="1"/>
</dbReference>
<dbReference type="UniPathway" id="UPA00796">
    <property type="reaction ID" value="UER00771"/>
</dbReference>
<dbReference type="GO" id="GO:0005737">
    <property type="term" value="C:cytoplasm"/>
    <property type="evidence" value="ECO:0007669"/>
    <property type="project" value="TreeGrafter"/>
</dbReference>
<dbReference type="GO" id="GO:0070403">
    <property type="term" value="F:NAD+ binding"/>
    <property type="evidence" value="ECO:0007669"/>
    <property type="project" value="InterPro"/>
</dbReference>
<dbReference type="GO" id="GO:0042732">
    <property type="term" value="P:D-xylose metabolic process"/>
    <property type="evidence" value="ECO:0007669"/>
    <property type="project" value="InterPro"/>
</dbReference>
<dbReference type="PANTHER" id="PTHR43078:SF6">
    <property type="entry name" value="UDP-GLUCURONIC ACID DECARBOXYLASE 1"/>
    <property type="match status" value="1"/>
</dbReference>
<evidence type="ECO:0000259" key="5">
    <source>
        <dbReference type="Pfam" id="PF01370"/>
    </source>
</evidence>
<dbReference type="SUPFAM" id="SSF51735">
    <property type="entry name" value="NAD(P)-binding Rossmann-fold domains"/>
    <property type="match status" value="1"/>
</dbReference>
<dbReference type="InterPro" id="IPR001509">
    <property type="entry name" value="Epimerase_deHydtase"/>
</dbReference>
<dbReference type="GO" id="GO:0048040">
    <property type="term" value="F:UDP-glucuronate decarboxylase activity"/>
    <property type="evidence" value="ECO:0007669"/>
    <property type="project" value="TreeGrafter"/>
</dbReference>
<evidence type="ECO:0000313" key="6">
    <source>
        <dbReference type="EMBL" id="PIR74364.1"/>
    </source>
</evidence>
<dbReference type="InterPro" id="IPR044516">
    <property type="entry name" value="UXS-like"/>
</dbReference>
<comment type="cofactor">
    <cofactor evidence="1">
        <name>NAD(+)</name>
        <dbReference type="ChEBI" id="CHEBI:57540"/>
    </cofactor>
</comment>
<gene>
    <name evidence="6" type="ORF">COU35_02855</name>
</gene>
<name>A0A2H0TQF6_9BACT</name>
<dbReference type="GO" id="GO:0033320">
    <property type="term" value="P:UDP-D-xylose biosynthetic process"/>
    <property type="evidence" value="ECO:0007669"/>
    <property type="project" value="UniProtKB-UniPathway"/>
</dbReference>
<reference evidence="7" key="1">
    <citation type="submission" date="2017-09" db="EMBL/GenBank/DDBJ databases">
        <title>Depth-based differentiation of microbial function through sediment-hosted aquifers and enrichment of novel symbionts in the deep terrestrial subsurface.</title>
        <authorList>
            <person name="Probst A.J."/>
            <person name="Ladd B."/>
            <person name="Jarett J.K."/>
            <person name="Geller-Mcgrath D.E."/>
            <person name="Sieber C.M.K."/>
            <person name="Emerson J.B."/>
            <person name="Anantharaman K."/>
            <person name="Thomas B.C."/>
            <person name="Malmstrom R."/>
            <person name="Stieglmeier M."/>
            <person name="Klingl A."/>
            <person name="Woyke T."/>
            <person name="Ryan C.M."/>
            <person name="Banfield J.F."/>
        </authorList>
    </citation>
    <scope>NUCLEOTIDE SEQUENCE [LARGE SCALE GENOMIC DNA]</scope>
</reference>
<keyword evidence="2" id="KW-0210">Decarboxylase</keyword>
<dbReference type="Pfam" id="PF01370">
    <property type="entry name" value="Epimerase"/>
    <property type="match status" value="1"/>
</dbReference>
<dbReference type="AlphaFoldDB" id="A0A2H0TQF6"/>
<accession>A0A2H0TQF6</accession>
<protein>
    <submittedName>
        <fullName evidence="6">NAD-dependent dehydratase</fullName>
    </submittedName>
</protein>
<keyword evidence="4" id="KW-0456">Lyase</keyword>
<dbReference type="InterPro" id="IPR036291">
    <property type="entry name" value="NAD(P)-bd_dom_sf"/>
</dbReference>
<dbReference type="Proteomes" id="UP000230154">
    <property type="component" value="Unassembled WGS sequence"/>
</dbReference>
<feature type="domain" description="NAD-dependent epimerase/dehydratase" evidence="5">
    <location>
        <begin position="36"/>
        <end position="285"/>
    </location>
</feature>
<dbReference type="Gene3D" id="3.40.50.720">
    <property type="entry name" value="NAD(P)-binding Rossmann-like Domain"/>
    <property type="match status" value="1"/>
</dbReference>
<dbReference type="EMBL" id="PFCB01000022">
    <property type="protein sequence ID" value="PIR74364.1"/>
    <property type="molecule type" value="Genomic_DNA"/>
</dbReference>
<proteinExistence type="predicted"/>
<evidence type="ECO:0000313" key="7">
    <source>
        <dbReference type="Proteomes" id="UP000230154"/>
    </source>
</evidence>
<evidence type="ECO:0000256" key="4">
    <source>
        <dbReference type="ARBA" id="ARBA00023239"/>
    </source>
</evidence>
<organism evidence="6 7">
    <name type="scientific">Candidatus Magasanikbacteria bacterium CG10_big_fil_rev_8_21_14_0_10_47_10</name>
    <dbReference type="NCBI Taxonomy" id="1974652"/>
    <lineage>
        <taxon>Bacteria</taxon>
        <taxon>Candidatus Magasanikiibacteriota</taxon>
    </lineage>
</organism>
<keyword evidence="3" id="KW-0520">NAD</keyword>